<name>A0A8J3E9C3_9GAMM</name>
<proteinExistence type="predicted"/>
<keyword evidence="5" id="KW-1185">Reference proteome</keyword>
<evidence type="ECO:0000259" key="3">
    <source>
        <dbReference type="Pfam" id="PF13505"/>
    </source>
</evidence>
<dbReference type="EMBL" id="BMJS01000019">
    <property type="protein sequence ID" value="GGG00303.1"/>
    <property type="molecule type" value="Genomic_DNA"/>
</dbReference>
<reference evidence="4" key="1">
    <citation type="journal article" date="2014" name="Int. J. Syst. Evol. Microbiol.">
        <title>Complete genome sequence of Corynebacterium casei LMG S-19264T (=DSM 44701T), isolated from a smear-ripened cheese.</title>
        <authorList>
            <consortium name="US DOE Joint Genome Institute (JGI-PGF)"/>
            <person name="Walter F."/>
            <person name="Albersmeier A."/>
            <person name="Kalinowski J."/>
            <person name="Ruckert C."/>
        </authorList>
    </citation>
    <scope>NUCLEOTIDE SEQUENCE</scope>
    <source>
        <strain evidence="4">CGMCC 1.15758</strain>
    </source>
</reference>
<sequence length="202" mass="21052">MKKIIATTIAAAALISGSAFAAGAQTGLVLGGSVGYTMPTGYLKDIGTGTGVDNKNGNIAGSLLVGYDYALSPLFSVGVELDGQYAYEISKSSLAGNSIKLSNVSVPLFLTGKFFIPEAMGLNVFGKAGYAYNRLSSKVEVSGSSSTTTNTNLWRPVVAGGIGFQVQQFNIFAEYQYNWLPYQGTNGGYGTASLGLTYTLPM</sequence>
<dbReference type="AlphaFoldDB" id="A0A8J3E9C3"/>
<reference evidence="4" key="2">
    <citation type="submission" date="2020-09" db="EMBL/GenBank/DDBJ databases">
        <authorList>
            <person name="Sun Q."/>
            <person name="Zhou Y."/>
        </authorList>
    </citation>
    <scope>NUCLEOTIDE SEQUENCE</scope>
    <source>
        <strain evidence="4">CGMCC 1.15758</strain>
    </source>
</reference>
<dbReference type="Proteomes" id="UP000636949">
    <property type="component" value="Unassembled WGS sequence"/>
</dbReference>
<dbReference type="RefSeq" id="WP_117002979.1">
    <property type="nucleotide sequence ID" value="NZ_BMJS01000019.1"/>
</dbReference>
<dbReference type="Gene3D" id="2.40.160.20">
    <property type="match status" value="1"/>
</dbReference>
<dbReference type="OrthoDB" id="5624032at2"/>
<dbReference type="InterPro" id="IPR011250">
    <property type="entry name" value="OMP/PagP_B-barrel"/>
</dbReference>
<protein>
    <recommendedName>
        <fullName evidence="3">Outer membrane protein beta-barrel domain-containing protein</fullName>
    </recommendedName>
</protein>
<comment type="caution">
    <text evidence="4">The sequence shown here is derived from an EMBL/GenBank/DDBJ whole genome shotgun (WGS) entry which is preliminary data.</text>
</comment>
<evidence type="ECO:0000313" key="5">
    <source>
        <dbReference type="Proteomes" id="UP000636949"/>
    </source>
</evidence>
<keyword evidence="1 2" id="KW-0732">Signal</keyword>
<feature type="signal peptide" evidence="2">
    <location>
        <begin position="1"/>
        <end position="21"/>
    </location>
</feature>
<evidence type="ECO:0000256" key="1">
    <source>
        <dbReference type="ARBA" id="ARBA00022729"/>
    </source>
</evidence>
<dbReference type="Pfam" id="PF13505">
    <property type="entry name" value="OMP_b-brl"/>
    <property type="match status" value="1"/>
</dbReference>
<gene>
    <name evidence="4" type="ORF">GCM10010995_17040</name>
</gene>
<dbReference type="SUPFAM" id="SSF56925">
    <property type="entry name" value="OMPA-like"/>
    <property type="match status" value="1"/>
</dbReference>
<dbReference type="InterPro" id="IPR027385">
    <property type="entry name" value="Beta-barrel_OMP"/>
</dbReference>
<accession>A0A8J3E9C3</accession>
<feature type="domain" description="Outer membrane protein beta-barrel" evidence="3">
    <location>
        <begin position="8"/>
        <end position="198"/>
    </location>
</feature>
<evidence type="ECO:0000313" key="4">
    <source>
        <dbReference type="EMBL" id="GGG00303.1"/>
    </source>
</evidence>
<feature type="chain" id="PRO_5035287040" description="Outer membrane protein beta-barrel domain-containing protein" evidence="2">
    <location>
        <begin position="22"/>
        <end position="202"/>
    </location>
</feature>
<evidence type="ECO:0000256" key="2">
    <source>
        <dbReference type="SAM" id="SignalP"/>
    </source>
</evidence>
<organism evidence="4 5">
    <name type="scientific">Cysteiniphilum litorale</name>
    <dbReference type="NCBI Taxonomy" id="2056700"/>
    <lineage>
        <taxon>Bacteria</taxon>
        <taxon>Pseudomonadati</taxon>
        <taxon>Pseudomonadota</taxon>
        <taxon>Gammaproteobacteria</taxon>
        <taxon>Thiotrichales</taxon>
        <taxon>Fastidiosibacteraceae</taxon>
        <taxon>Cysteiniphilum</taxon>
    </lineage>
</organism>